<protein>
    <recommendedName>
        <fullName evidence="2">protein-tyrosine-phosphatase</fullName>
        <ecNumber evidence="2">3.1.3.48</ecNumber>
    </recommendedName>
</protein>
<evidence type="ECO:0000259" key="7">
    <source>
        <dbReference type="SMART" id="SM00226"/>
    </source>
</evidence>
<keyword evidence="4" id="KW-0904">Protein phosphatase</keyword>
<comment type="caution">
    <text evidence="8">The sequence shown here is derived from an EMBL/GenBank/DDBJ whole genome shotgun (WGS) entry which is preliminary data.</text>
</comment>
<dbReference type="EC" id="3.1.3.48" evidence="2"/>
<evidence type="ECO:0000313" key="8">
    <source>
        <dbReference type="EMBL" id="MBC2603521.1"/>
    </source>
</evidence>
<dbReference type="PRINTS" id="PR00719">
    <property type="entry name" value="LMWPTPASE"/>
</dbReference>
<dbReference type="Pfam" id="PF01451">
    <property type="entry name" value="LMWPc"/>
    <property type="match status" value="1"/>
</dbReference>
<evidence type="ECO:0000313" key="9">
    <source>
        <dbReference type="Proteomes" id="UP000525652"/>
    </source>
</evidence>
<dbReference type="PANTHER" id="PTHR11717:SF31">
    <property type="entry name" value="LOW MOLECULAR WEIGHT PROTEIN-TYROSINE-PHOSPHATASE ETP-RELATED"/>
    <property type="match status" value="1"/>
</dbReference>
<evidence type="ECO:0000256" key="3">
    <source>
        <dbReference type="ARBA" id="ARBA00022801"/>
    </source>
</evidence>
<dbReference type="InterPro" id="IPR023485">
    <property type="entry name" value="Ptyr_pPase"/>
</dbReference>
<accession>A0A7X1B0T1</accession>
<evidence type="ECO:0000256" key="1">
    <source>
        <dbReference type="ARBA" id="ARBA00011063"/>
    </source>
</evidence>
<keyword evidence="3" id="KW-0378">Hydrolase</keyword>
<feature type="domain" description="Phosphotyrosine protein phosphatase I" evidence="7">
    <location>
        <begin position="6"/>
        <end position="152"/>
    </location>
</feature>
<gene>
    <name evidence="8" type="ORF">H5P30_17195</name>
</gene>
<dbReference type="EMBL" id="JACHVA010000127">
    <property type="protein sequence ID" value="MBC2603521.1"/>
    <property type="molecule type" value="Genomic_DNA"/>
</dbReference>
<evidence type="ECO:0000256" key="6">
    <source>
        <dbReference type="PIRSR" id="PIRSR617867-1"/>
    </source>
</evidence>
<dbReference type="SMART" id="SM00226">
    <property type="entry name" value="LMWPc"/>
    <property type="match status" value="1"/>
</dbReference>
<evidence type="ECO:0000256" key="2">
    <source>
        <dbReference type="ARBA" id="ARBA00013064"/>
    </source>
</evidence>
<name>A0A7X1B0T1_9BACT</name>
<evidence type="ECO:0000256" key="4">
    <source>
        <dbReference type="ARBA" id="ARBA00022912"/>
    </source>
</evidence>
<comment type="catalytic activity">
    <reaction evidence="5">
        <text>O-phospho-L-tyrosyl-[protein] + H2O = L-tyrosyl-[protein] + phosphate</text>
        <dbReference type="Rhea" id="RHEA:10684"/>
        <dbReference type="Rhea" id="RHEA-COMP:10136"/>
        <dbReference type="Rhea" id="RHEA-COMP:20101"/>
        <dbReference type="ChEBI" id="CHEBI:15377"/>
        <dbReference type="ChEBI" id="CHEBI:43474"/>
        <dbReference type="ChEBI" id="CHEBI:46858"/>
        <dbReference type="ChEBI" id="CHEBI:61978"/>
        <dbReference type="EC" id="3.1.3.48"/>
    </reaction>
</comment>
<organism evidence="8 9">
    <name type="scientific">Puniceicoccus vermicola</name>
    <dbReference type="NCBI Taxonomy" id="388746"/>
    <lineage>
        <taxon>Bacteria</taxon>
        <taxon>Pseudomonadati</taxon>
        <taxon>Verrucomicrobiota</taxon>
        <taxon>Opitutia</taxon>
        <taxon>Puniceicoccales</taxon>
        <taxon>Puniceicoccaceae</taxon>
        <taxon>Puniceicoccus</taxon>
    </lineage>
</organism>
<dbReference type="InterPro" id="IPR036196">
    <property type="entry name" value="Ptyr_pPase_sf"/>
</dbReference>
<dbReference type="Proteomes" id="UP000525652">
    <property type="component" value="Unassembled WGS sequence"/>
</dbReference>
<comment type="similarity">
    <text evidence="1">Belongs to the low molecular weight phosphotyrosine protein phosphatase family.</text>
</comment>
<dbReference type="AlphaFoldDB" id="A0A7X1B0T1"/>
<keyword evidence="9" id="KW-1185">Reference proteome</keyword>
<feature type="active site" description="Proton donor" evidence="6">
    <location>
        <position position="126"/>
    </location>
</feature>
<dbReference type="RefSeq" id="WP_185694149.1">
    <property type="nucleotide sequence ID" value="NZ_JACHVA010000127.1"/>
</dbReference>
<dbReference type="Gene3D" id="3.40.50.2300">
    <property type="match status" value="1"/>
</dbReference>
<dbReference type="GO" id="GO:0004725">
    <property type="term" value="F:protein tyrosine phosphatase activity"/>
    <property type="evidence" value="ECO:0007669"/>
    <property type="project" value="UniProtKB-EC"/>
</dbReference>
<proteinExistence type="inferred from homology"/>
<dbReference type="InterPro" id="IPR017867">
    <property type="entry name" value="Tyr_phospatase_low_mol_wt"/>
</dbReference>
<dbReference type="SUPFAM" id="SSF52788">
    <property type="entry name" value="Phosphotyrosine protein phosphatases I"/>
    <property type="match status" value="1"/>
</dbReference>
<evidence type="ECO:0000256" key="5">
    <source>
        <dbReference type="ARBA" id="ARBA00051722"/>
    </source>
</evidence>
<dbReference type="PANTHER" id="PTHR11717">
    <property type="entry name" value="LOW MOLECULAR WEIGHT PROTEIN TYROSINE PHOSPHATASE"/>
    <property type="match status" value="1"/>
</dbReference>
<feature type="active site" evidence="6">
    <location>
        <position position="18"/>
    </location>
</feature>
<sequence>MSGQPTIITVVCTANICRSPMAAGLLRHALEGEVNPPPFSVESAGVAARDGDAASKNSVLAMKKVGIDLKKHQSRMLTPERIARSTAIFCMTSDHKRMIETLFPQKGPFLHLFREFADSGSPEVPDPYGGSIDEYIHCRDSLLDAIPGLLRYLYQEVFPSQKS</sequence>
<dbReference type="InterPro" id="IPR050438">
    <property type="entry name" value="LMW_PTPase"/>
</dbReference>
<reference evidence="8 9" key="1">
    <citation type="submission" date="2020-07" db="EMBL/GenBank/DDBJ databases">
        <authorList>
            <person name="Feng X."/>
        </authorList>
    </citation>
    <scope>NUCLEOTIDE SEQUENCE [LARGE SCALE GENOMIC DNA]</scope>
    <source>
        <strain evidence="8 9">JCM14086</strain>
    </source>
</reference>
<feature type="active site" description="Nucleophile" evidence="6">
    <location>
        <position position="12"/>
    </location>
</feature>